<accession>S9X8A9</accession>
<dbReference type="GeneID" id="25037847"/>
<name>S9X8A9_SCHCR</name>
<evidence type="ECO:0000313" key="2">
    <source>
        <dbReference type="EMBL" id="EPY50061.1"/>
    </source>
</evidence>
<dbReference type="RefSeq" id="XP_013025399.1">
    <property type="nucleotide sequence ID" value="XM_013169945.1"/>
</dbReference>
<feature type="compositionally biased region" description="Low complexity" evidence="1">
    <location>
        <begin position="21"/>
        <end position="41"/>
    </location>
</feature>
<dbReference type="STRING" id="653667.S9X8A9"/>
<feature type="compositionally biased region" description="Polar residues" evidence="1">
    <location>
        <begin position="288"/>
        <end position="301"/>
    </location>
</feature>
<dbReference type="HOGENOM" id="CLU_729900_0_0_1"/>
<dbReference type="EMBL" id="KE546994">
    <property type="protein sequence ID" value="EPY50061.1"/>
    <property type="molecule type" value="Genomic_DNA"/>
</dbReference>
<keyword evidence="3" id="KW-1185">Reference proteome</keyword>
<feature type="region of interest" description="Disordered" evidence="1">
    <location>
        <begin position="17"/>
        <end position="41"/>
    </location>
</feature>
<feature type="compositionally biased region" description="Low complexity" evidence="1">
    <location>
        <begin position="324"/>
        <end position="337"/>
    </location>
</feature>
<protein>
    <submittedName>
        <fullName evidence="2">Uncharacterized protein</fullName>
    </submittedName>
</protein>
<dbReference type="OrthoDB" id="5421263at2759"/>
<dbReference type="AlphaFoldDB" id="S9X8A9"/>
<dbReference type="eggNOG" id="ENOG502RS0I">
    <property type="taxonomic scope" value="Eukaryota"/>
</dbReference>
<proteinExistence type="predicted"/>
<evidence type="ECO:0000256" key="1">
    <source>
        <dbReference type="SAM" id="MobiDB-lite"/>
    </source>
</evidence>
<reference evidence="2 3" key="1">
    <citation type="journal article" date="2011" name="Science">
        <title>Comparative functional genomics of the fission yeasts.</title>
        <authorList>
            <person name="Rhind N."/>
            <person name="Chen Z."/>
            <person name="Yassour M."/>
            <person name="Thompson D.A."/>
            <person name="Haas B.J."/>
            <person name="Habib N."/>
            <person name="Wapinski I."/>
            <person name="Roy S."/>
            <person name="Lin M.F."/>
            <person name="Heiman D.I."/>
            <person name="Young S.K."/>
            <person name="Furuya K."/>
            <person name="Guo Y."/>
            <person name="Pidoux A."/>
            <person name="Chen H.M."/>
            <person name="Robbertse B."/>
            <person name="Goldberg J.M."/>
            <person name="Aoki K."/>
            <person name="Bayne E.H."/>
            <person name="Berlin A.M."/>
            <person name="Desjardins C.A."/>
            <person name="Dobbs E."/>
            <person name="Dukaj L."/>
            <person name="Fan L."/>
            <person name="FitzGerald M.G."/>
            <person name="French C."/>
            <person name="Gujja S."/>
            <person name="Hansen K."/>
            <person name="Keifenheim D."/>
            <person name="Levin J.Z."/>
            <person name="Mosher R.A."/>
            <person name="Mueller C.A."/>
            <person name="Pfiffner J."/>
            <person name="Priest M."/>
            <person name="Russ C."/>
            <person name="Smialowska A."/>
            <person name="Swoboda P."/>
            <person name="Sykes S.M."/>
            <person name="Vaughn M."/>
            <person name="Vengrova S."/>
            <person name="Yoder R."/>
            <person name="Zeng Q."/>
            <person name="Allshire R."/>
            <person name="Baulcombe D."/>
            <person name="Birren B.W."/>
            <person name="Brown W."/>
            <person name="Ekwall K."/>
            <person name="Kellis M."/>
            <person name="Leatherwood J."/>
            <person name="Levin H."/>
            <person name="Margalit H."/>
            <person name="Martienssen R."/>
            <person name="Nieduszynski C.A."/>
            <person name="Spatafora J.W."/>
            <person name="Friedman N."/>
            <person name="Dalgaard J.Z."/>
            <person name="Baumann P."/>
            <person name="Niki H."/>
            <person name="Regev A."/>
            <person name="Nusbaum C."/>
        </authorList>
    </citation>
    <scope>NUCLEOTIDE SEQUENCE [LARGE SCALE GENOMIC DNA]</scope>
    <source>
        <strain evidence="3">OY26 / ATCC MYA-4695 / CBS 11777 / NBRC 106824 / NRRL Y48691</strain>
    </source>
</reference>
<feature type="region of interest" description="Disordered" evidence="1">
    <location>
        <begin position="83"/>
        <end position="108"/>
    </location>
</feature>
<organism evidence="2 3">
    <name type="scientific">Schizosaccharomyces cryophilus (strain OY26 / ATCC MYA-4695 / CBS 11777 / NBRC 106824 / NRRL Y48691)</name>
    <name type="common">Fission yeast</name>
    <dbReference type="NCBI Taxonomy" id="653667"/>
    <lineage>
        <taxon>Eukaryota</taxon>
        <taxon>Fungi</taxon>
        <taxon>Dikarya</taxon>
        <taxon>Ascomycota</taxon>
        <taxon>Taphrinomycotina</taxon>
        <taxon>Schizosaccharomycetes</taxon>
        <taxon>Schizosaccharomycetales</taxon>
        <taxon>Schizosaccharomycetaceae</taxon>
        <taxon>Schizosaccharomyces</taxon>
    </lineage>
</organism>
<dbReference type="Proteomes" id="UP000015464">
    <property type="component" value="Unassembled WGS sequence"/>
</dbReference>
<gene>
    <name evidence="2" type="ORF">SPOG_03530</name>
</gene>
<evidence type="ECO:0000313" key="3">
    <source>
        <dbReference type="Proteomes" id="UP000015464"/>
    </source>
</evidence>
<feature type="region of interest" description="Disordered" evidence="1">
    <location>
        <begin position="279"/>
        <end position="370"/>
    </location>
</feature>
<sequence length="379" mass="39364">MDNLKNLAGQAYGQYQKYNKNSSQGNGNSGNDSYGNDNSYDSSNNNSYGVMTILMEMTTLLEATAIPHMEVLMVTQTTCNNNMLNNSKSQKSFDQTSNSSKMNSDNHSAPLDTSSFINAFSKLGLGKDNDQKSSGQGSDTISYAAVFSAVQKYFSKNGDALATGQVHSEQHQQDFLSMVEQEAQGLIMKGNSSSGQGQRGAGGFDGDAKSAVQLAKTLFQNRNMLMKLVESGGSSQASGNSAVLASVVGSFLGGSTSTNSNSGNNNAPQANAHGLQDMAQSFLGPGNHGSSQNVGNSQASSGLGGLQNLAGSLLGSGKNSTSDSGNQQQSHGNSQSGLASNLLNAVTGENGHNGRPQEQSKHSEDGGGLMGKAINMFLQ</sequence>
<dbReference type="OMA" id="MTILMEM"/>